<feature type="chain" id="PRO_5045037342" evidence="2">
    <location>
        <begin position="24"/>
        <end position="283"/>
    </location>
</feature>
<dbReference type="PROSITE" id="PS50983">
    <property type="entry name" value="FE_B12_PBP"/>
    <property type="match status" value="1"/>
</dbReference>
<evidence type="ECO:0000313" key="4">
    <source>
        <dbReference type="EMBL" id="QQB18922.1"/>
    </source>
</evidence>
<dbReference type="SUPFAM" id="SSF53807">
    <property type="entry name" value="Helical backbone' metal receptor"/>
    <property type="match status" value="1"/>
</dbReference>
<protein>
    <submittedName>
        <fullName evidence="4">ABC transporter substrate-binding protein</fullName>
    </submittedName>
</protein>
<sequence length="283" mass="29426">MGRTLALALTLLSSSLLPLFTHAAEAPNTRIVSIGPATTELILALGGDDRLVATDVSSPLPTGLPKVGYQRALAAEGILSLAPTLVVGSDEMGPAPTLDQLRRAGVKVEVLETAPTLANLNERIDTLASLLDDQAAGEQLKQQILSQTEQLAAQAKQSKPLKVAFLLLHKGQPVSIAGGDTTAGALLTLAGGTNTAATLRNYKPVSAESLIEMQPDLVLVSGRDWQRYADPAKVLAEVPALAATPAGKRNAIHAIDGHALQGGLSLNSLQQANQIAQWLKQGS</sequence>
<dbReference type="EMBL" id="CP066092">
    <property type="protein sequence ID" value="QQB18922.1"/>
    <property type="molecule type" value="Genomic_DNA"/>
</dbReference>
<feature type="signal peptide" evidence="2">
    <location>
        <begin position="1"/>
        <end position="23"/>
    </location>
</feature>
<dbReference type="InterPro" id="IPR054828">
    <property type="entry name" value="Vit_B12_bind_prot"/>
</dbReference>
<dbReference type="Proteomes" id="UP000595481">
    <property type="component" value="Chromosome"/>
</dbReference>
<dbReference type="RefSeq" id="WP_042030801.1">
    <property type="nucleotide sequence ID" value="NZ_CAWMFX010000024.1"/>
</dbReference>
<accession>A0A7T4DMV2</accession>
<evidence type="ECO:0000313" key="5">
    <source>
        <dbReference type="Proteomes" id="UP000595481"/>
    </source>
</evidence>
<evidence type="ECO:0000256" key="2">
    <source>
        <dbReference type="SAM" id="SignalP"/>
    </source>
</evidence>
<dbReference type="InterPro" id="IPR050902">
    <property type="entry name" value="ABC_Transporter_SBP"/>
</dbReference>
<organism evidence="4 5">
    <name type="scientific">Aeromonas jandaei</name>
    <dbReference type="NCBI Taxonomy" id="650"/>
    <lineage>
        <taxon>Bacteria</taxon>
        <taxon>Pseudomonadati</taxon>
        <taxon>Pseudomonadota</taxon>
        <taxon>Gammaproteobacteria</taxon>
        <taxon>Aeromonadales</taxon>
        <taxon>Aeromonadaceae</taxon>
        <taxon>Aeromonas</taxon>
    </lineage>
</organism>
<evidence type="ECO:0000256" key="1">
    <source>
        <dbReference type="ARBA" id="ARBA00022729"/>
    </source>
</evidence>
<feature type="domain" description="Fe/B12 periplasmic-binding" evidence="3">
    <location>
        <begin position="30"/>
        <end position="283"/>
    </location>
</feature>
<reference evidence="4 5" key="1">
    <citation type="submission" date="2020-12" db="EMBL/GenBank/DDBJ databases">
        <title>FDA dAtabase for Regulatory Grade micrObial Sequences (FDA-ARGOS): Supporting development and validation of Infectious Disease Dx tests.</title>
        <authorList>
            <person name="Sproer C."/>
            <person name="Gronow S."/>
            <person name="Severitt S."/>
            <person name="Schroder I."/>
            <person name="Tallon L."/>
            <person name="Sadzewicz L."/>
            <person name="Zhao X."/>
            <person name="Boylan J."/>
            <person name="Ott S."/>
            <person name="Bowen H."/>
            <person name="Vavikolanu K."/>
            <person name="Mehta A."/>
            <person name="Aluvathingal J."/>
            <person name="Nadendla S."/>
            <person name="Lowell S."/>
            <person name="Myers T."/>
            <person name="Yan Y."/>
            <person name="Sichtig H."/>
        </authorList>
    </citation>
    <scope>NUCLEOTIDE SEQUENCE [LARGE SCALE GENOMIC DNA]</scope>
    <source>
        <strain evidence="4 5">FDAARGOS_986</strain>
    </source>
</reference>
<name>A0A7T4DMV2_AERJA</name>
<dbReference type="InterPro" id="IPR002491">
    <property type="entry name" value="ABC_transptr_periplasmic_BD"/>
</dbReference>
<dbReference type="Gene3D" id="3.40.50.1980">
    <property type="entry name" value="Nitrogenase molybdenum iron protein domain"/>
    <property type="match status" value="2"/>
</dbReference>
<gene>
    <name evidence="4" type="ORF">I6H43_15395</name>
</gene>
<dbReference type="PANTHER" id="PTHR30535">
    <property type="entry name" value="VITAMIN B12-BINDING PROTEIN"/>
    <property type="match status" value="1"/>
</dbReference>
<keyword evidence="1 2" id="KW-0732">Signal</keyword>
<dbReference type="Pfam" id="PF01497">
    <property type="entry name" value="Peripla_BP_2"/>
    <property type="match status" value="1"/>
</dbReference>
<dbReference type="NCBIfam" id="NF038402">
    <property type="entry name" value="TroA_like"/>
    <property type="match status" value="1"/>
</dbReference>
<keyword evidence="5" id="KW-1185">Reference proteome</keyword>
<dbReference type="PANTHER" id="PTHR30535:SF4">
    <property type="entry name" value="HEMIN-BINDING PERIPLASMIC PROTEIN HMUT"/>
    <property type="match status" value="1"/>
</dbReference>
<evidence type="ECO:0000259" key="3">
    <source>
        <dbReference type="PROSITE" id="PS50983"/>
    </source>
</evidence>
<proteinExistence type="predicted"/>
<dbReference type="GeneID" id="69552689"/>